<organism evidence="1 2">
    <name type="scientific">Solanum commersonii</name>
    <name type="common">Commerson's wild potato</name>
    <name type="synonym">Commerson's nightshade</name>
    <dbReference type="NCBI Taxonomy" id="4109"/>
    <lineage>
        <taxon>Eukaryota</taxon>
        <taxon>Viridiplantae</taxon>
        <taxon>Streptophyta</taxon>
        <taxon>Embryophyta</taxon>
        <taxon>Tracheophyta</taxon>
        <taxon>Spermatophyta</taxon>
        <taxon>Magnoliopsida</taxon>
        <taxon>eudicotyledons</taxon>
        <taxon>Gunneridae</taxon>
        <taxon>Pentapetalae</taxon>
        <taxon>asterids</taxon>
        <taxon>lamiids</taxon>
        <taxon>Solanales</taxon>
        <taxon>Solanaceae</taxon>
        <taxon>Solanoideae</taxon>
        <taxon>Solaneae</taxon>
        <taxon>Solanum</taxon>
    </lineage>
</organism>
<evidence type="ECO:0000313" key="1">
    <source>
        <dbReference type="EMBL" id="KAG5610213.1"/>
    </source>
</evidence>
<dbReference type="AlphaFoldDB" id="A0A9J5ZCR8"/>
<dbReference type="Proteomes" id="UP000824120">
    <property type="component" value="Chromosome 4"/>
</dbReference>
<reference evidence="1 2" key="1">
    <citation type="submission" date="2020-09" db="EMBL/GenBank/DDBJ databases">
        <title>De no assembly of potato wild relative species, Solanum commersonii.</title>
        <authorList>
            <person name="Cho K."/>
        </authorList>
    </citation>
    <scope>NUCLEOTIDE SEQUENCE [LARGE SCALE GENOMIC DNA]</scope>
    <source>
        <strain evidence="1">LZ3.2</strain>
        <tissue evidence="1">Leaf</tissue>
    </source>
</reference>
<proteinExistence type="predicted"/>
<dbReference type="EMBL" id="JACXVP010000004">
    <property type="protein sequence ID" value="KAG5610213.1"/>
    <property type="molecule type" value="Genomic_DNA"/>
</dbReference>
<accession>A0A9J5ZCR8</accession>
<keyword evidence="2" id="KW-1185">Reference proteome</keyword>
<name>A0A9J5ZCR8_SOLCO</name>
<gene>
    <name evidence="1" type="ORF">H5410_021494</name>
</gene>
<feature type="non-terminal residue" evidence="1">
    <location>
        <position position="71"/>
    </location>
</feature>
<comment type="caution">
    <text evidence="1">The sequence shown here is derived from an EMBL/GenBank/DDBJ whole genome shotgun (WGS) entry which is preliminary data.</text>
</comment>
<evidence type="ECO:0000313" key="2">
    <source>
        <dbReference type="Proteomes" id="UP000824120"/>
    </source>
</evidence>
<protein>
    <submittedName>
        <fullName evidence="1">Uncharacterized protein</fullName>
    </submittedName>
</protein>
<sequence>VFIVFENLCCEGQLDVHLRVLIHWATGNCFAELLGDALTAPFHRQLDLFLQGSSHWNFGRGQGRLASRLMH</sequence>